<dbReference type="RefSeq" id="WP_184174042.1">
    <property type="nucleotide sequence ID" value="NZ_JACHGF010000003.1"/>
</dbReference>
<dbReference type="GO" id="GO:0016829">
    <property type="term" value="F:lyase activity"/>
    <property type="evidence" value="ECO:0007669"/>
    <property type="project" value="InterPro"/>
</dbReference>
<organism evidence="3 4">
    <name type="scientific">Rhabdobacter roseus</name>
    <dbReference type="NCBI Taxonomy" id="1655419"/>
    <lineage>
        <taxon>Bacteria</taxon>
        <taxon>Pseudomonadati</taxon>
        <taxon>Bacteroidota</taxon>
        <taxon>Cytophagia</taxon>
        <taxon>Cytophagales</taxon>
        <taxon>Cytophagaceae</taxon>
        <taxon>Rhabdobacter</taxon>
    </lineage>
</organism>
<dbReference type="GO" id="GO:0030313">
    <property type="term" value="C:cell envelope"/>
    <property type="evidence" value="ECO:0007669"/>
    <property type="project" value="UniProtKB-SubCell"/>
</dbReference>
<dbReference type="PANTHER" id="PTHR38045">
    <property type="entry name" value="CHROMOSOME 1, WHOLE GENOME SHOTGUN SEQUENCE"/>
    <property type="match status" value="1"/>
</dbReference>
<evidence type="ECO:0000313" key="4">
    <source>
        <dbReference type="Proteomes" id="UP000557307"/>
    </source>
</evidence>
<sequence length="666" mass="76606">MMQFNPYKSTHSFATLFIICLLGTCIGTFGQVAATNRSHRNYLYQEYQRQSQTTPVLDVEGWRKTKKESVKQKLAALSPEVRAKLVSQAQEALGKEWNVLPMTSFLEFTENGNRSNYEGQVWQRRRKLINLVLGELVEQQGTYLPEIANGLWLTLEESTWSFPAFLYIQKEGYGLPDPTEPIIDLTTAETAATVAWAYFLLQEELTKVSPILPKKVLHELDRRIFTPYLERDDFWWMGFSGRRVNNWNVWINSNVLVTTVLALNDETRRRPLIEKNIKSTDFFLNDYPEDGGCDEGPTYWAVAGGALGQYMELLTAVSDQRLDFSKNELIHRIGSYIYKMHVDSNRVVNFADAGPFHVPDPARVYAYGRLFNDEKLKQFAAYCRSITPGLSNGYLNREMTSFFNNLQVESELRALEPKAPLRQESWLPDLQVLALRQQEGSAKGLFLGAKGGHNGESHNHNDVGNFVLYLDGDPVVIDLGPATYRRETFTDERWNIWNFQSIWHNCPLINGVPQKNGRKFAAKETTYTRKNGRMHFSMDLAGTYPEEAQVNRWKREFIFDPKRGSVALEEEYILQEWKQPVDLNFITAQPTQVVKEGVVRLVSQNSTKVLFLHYDPKVFSVQSETKVLDDTLLSKAWGEQVYRLTLRTKQKNLKGKHSLVFKANEQ</sequence>
<comment type="caution">
    <text evidence="3">The sequence shown here is derived from an EMBL/GenBank/DDBJ whole genome shotgun (WGS) entry which is preliminary data.</text>
</comment>
<evidence type="ECO:0000313" key="3">
    <source>
        <dbReference type="EMBL" id="MBB5284075.1"/>
    </source>
</evidence>
<dbReference type="Gene3D" id="1.50.10.100">
    <property type="entry name" value="Chondroitin AC/alginate lyase"/>
    <property type="match status" value="1"/>
</dbReference>
<dbReference type="PANTHER" id="PTHR38045:SF1">
    <property type="entry name" value="HEPARINASE II_III-LIKE PROTEIN"/>
    <property type="match status" value="1"/>
</dbReference>
<dbReference type="InterPro" id="IPR008929">
    <property type="entry name" value="Chondroitin_lyas"/>
</dbReference>
<dbReference type="AlphaFoldDB" id="A0A840TMC0"/>
<keyword evidence="4" id="KW-1185">Reference proteome</keyword>
<comment type="subcellular location">
    <subcellularLocation>
        <location evidence="1">Cell envelope</location>
    </subcellularLocation>
</comment>
<dbReference type="Proteomes" id="UP000557307">
    <property type="component" value="Unassembled WGS sequence"/>
</dbReference>
<name>A0A840TMC0_9BACT</name>
<dbReference type="Gene3D" id="2.70.98.70">
    <property type="match status" value="1"/>
</dbReference>
<accession>A0A840TMC0</accession>
<dbReference type="InterPro" id="IPR012480">
    <property type="entry name" value="Hepar_II_III_C"/>
</dbReference>
<feature type="domain" description="Heparinase II/III-like C-terminal" evidence="2">
    <location>
        <begin position="447"/>
        <end position="592"/>
    </location>
</feature>
<proteinExistence type="predicted"/>
<gene>
    <name evidence="3" type="ORF">HNQ92_002218</name>
</gene>
<evidence type="ECO:0000259" key="2">
    <source>
        <dbReference type="Pfam" id="PF07940"/>
    </source>
</evidence>
<dbReference type="EMBL" id="JACHGF010000003">
    <property type="protein sequence ID" value="MBB5284075.1"/>
    <property type="molecule type" value="Genomic_DNA"/>
</dbReference>
<dbReference type="SUPFAM" id="SSF48230">
    <property type="entry name" value="Chondroitin AC/alginate lyase"/>
    <property type="match status" value="1"/>
</dbReference>
<reference evidence="3 4" key="1">
    <citation type="submission" date="2020-08" db="EMBL/GenBank/DDBJ databases">
        <title>Genomic Encyclopedia of Type Strains, Phase IV (KMG-IV): sequencing the most valuable type-strain genomes for metagenomic binning, comparative biology and taxonomic classification.</title>
        <authorList>
            <person name="Goeker M."/>
        </authorList>
    </citation>
    <scope>NUCLEOTIDE SEQUENCE [LARGE SCALE GENOMIC DNA]</scope>
    <source>
        <strain evidence="3 4">DSM 105074</strain>
    </source>
</reference>
<evidence type="ECO:0000256" key="1">
    <source>
        <dbReference type="ARBA" id="ARBA00004196"/>
    </source>
</evidence>
<protein>
    <recommendedName>
        <fullName evidence="2">Heparinase II/III-like C-terminal domain-containing protein</fullName>
    </recommendedName>
</protein>
<dbReference type="Pfam" id="PF07940">
    <property type="entry name" value="Hepar_II_III_C"/>
    <property type="match status" value="1"/>
</dbReference>